<sequence>MAIVSPVPVESYFVYSGGPTMGDFWEDPRPRLTTYTSMRVVLLNPTHEVFVPRILMVAQDKNMARCTPYPLRSRFLPTLPHCKHFYIETVPRYFSI</sequence>
<dbReference type="AlphaFoldDB" id="A0A5B7E8R4"/>
<keyword evidence="2" id="KW-1185">Reference proteome</keyword>
<evidence type="ECO:0000313" key="2">
    <source>
        <dbReference type="Proteomes" id="UP000324222"/>
    </source>
</evidence>
<gene>
    <name evidence="1" type="ORF">E2C01_022996</name>
</gene>
<protein>
    <submittedName>
        <fullName evidence="1">Uncharacterized protein</fullName>
    </submittedName>
</protein>
<organism evidence="1 2">
    <name type="scientific">Portunus trituberculatus</name>
    <name type="common">Swimming crab</name>
    <name type="synonym">Neptunus trituberculatus</name>
    <dbReference type="NCBI Taxonomy" id="210409"/>
    <lineage>
        <taxon>Eukaryota</taxon>
        <taxon>Metazoa</taxon>
        <taxon>Ecdysozoa</taxon>
        <taxon>Arthropoda</taxon>
        <taxon>Crustacea</taxon>
        <taxon>Multicrustacea</taxon>
        <taxon>Malacostraca</taxon>
        <taxon>Eumalacostraca</taxon>
        <taxon>Eucarida</taxon>
        <taxon>Decapoda</taxon>
        <taxon>Pleocyemata</taxon>
        <taxon>Brachyura</taxon>
        <taxon>Eubrachyura</taxon>
        <taxon>Portunoidea</taxon>
        <taxon>Portunidae</taxon>
        <taxon>Portuninae</taxon>
        <taxon>Portunus</taxon>
    </lineage>
</organism>
<dbReference type="EMBL" id="VSRR010002128">
    <property type="protein sequence ID" value="MPC29747.1"/>
    <property type="molecule type" value="Genomic_DNA"/>
</dbReference>
<proteinExistence type="predicted"/>
<accession>A0A5B7E8R4</accession>
<comment type="caution">
    <text evidence="1">The sequence shown here is derived from an EMBL/GenBank/DDBJ whole genome shotgun (WGS) entry which is preliminary data.</text>
</comment>
<reference evidence="1 2" key="1">
    <citation type="submission" date="2019-05" db="EMBL/GenBank/DDBJ databases">
        <title>Another draft genome of Portunus trituberculatus and its Hox gene families provides insights of decapod evolution.</title>
        <authorList>
            <person name="Jeong J.-H."/>
            <person name="Song I."/>
            <person name="Kim S."/>
            <person name="Choi T."/>
            <person name="Kim D."/>
            <person name="Ryu S."/>
            <person name="Kim W."/>
        </authorList>
    </citation>
    <scope>NUCLEOTIDE SEQUENCE [LARGE SCALE GENOMIC DNA]</scope>
    <source>
        <tissue evidence="1">Muscle</tissue>
    </source>
</reference>
<dbReference type="Proteomes" id="UP000324222">
    <property type="component" value="Unassembled WGS sequence"/>
</dbReference>
<evidence type="ECO:0000313" key="1">
    <source>
        <dbReference type="EMBL" id="MPC29747.1"/>
    </source>
</evidence>
<name>A0A5B7E8R4_PORTR</name>